<dbReference type="Proteomes" id="UP001497623">
    <property type="component" value="Unassembled WGS sequence"/>
</dbReference>
<comment type="caution">
    <text evidence="1">The sequence shown here is derived from an EMBL/GenBank/DDBJ whole genome shotgun (WGS) entry which is preliminary data.</text>
</comment>
<sequence length="101" mass="11858">MCPCLPTVPHLNKVYYFTGGCAAQYKNRYNFQYIFKYLGDLGLQCRWYFFVTSHSKCSCDGIGGTVKRSVDKASLQKVFERYILTPEDMVKYCKEFFLMKK</sequence>
<organism evidence="1 2">
    <name type="scientific">Meganyctiphanes norvegica</name>
    <name type="common">Northern krill</name>
    <name type="synonym">Thysanopoda norvegica</name>
    <dbReference type="NCBI Taxonomy" id="48144"/>
    <lineage>
        <taxon>Eukaryota</taxon>
        <taxon>Metazoa</taxon>
        <taxon>Ecdysozoa</taxon>
        <taxon>Arthropoda</taxon>
        <taxon>Crustacea</taxon>
        <taxon>Multicrustacea</taxon>
        <taxon>Malacostraca</taxon>
        <taxon>Eumalacostraca</taxon>
        <taxon>Eucarida</taxon>
        <taxon>Euphausiacea</taxon>
        <taxon>Euphausiidae</taxon>
        <taxon>Meganyctiphanes</taxon>
    </lineage>
</organism>
<evidence type="ECO:0000313" key="1">
    <source>
        <dbReference type="EMBL" id="CAL4065078.1"/>
    </source>
</evidence>
<evidence type="ECO:0000313" key="2">
    <source>
        <dbReference type="Proteomes" id="UP001497623"/>
    </source>
</evidence>
<dbReference type="AlphaFoldDB" id="A0AAV2PTJ7"/>
<dbReference type="PANTHER" id="PTHR46601:SF1">
    <property type="entry name" value="ADF-H DOMAIN-CONTAINING PROTEIN"/>
    <property type="match status" value="1"/>
</dbReference>
<reference evidence="1 2" key="1">
    <citation type="submission" date="2024-05" db="EMBL/GenBank/DDBJ databases">
        <authorList>
            <person name="Wallberg A."/>
        </authorList>
    </citation>
    <scope>NUCLEOTIDE SEQUENCE [LARGE SCALE GENOMIC DNA]</scope>
</reference>
<keyword evidence="2" id="KW-1185">Reference proteome</keyword>
<protein>
    <submittedName>
        <fullName evidence="1">Uncharacterized protein</fullName>
    </submittedName>
</protein>
<dbReference type="PANTHER" id="PTHR46601">
    <property type="entry name" value="ULP_PROTEASE DOMAIN-CONTAINING PROTEIN"/>
    <property type="match status" value="1"/>
</dbReference>
<accession>A0AAV2PTJ7</accession>
<proteinExistence type="predicted"/>
<gene>
    <name evidence="1" type="ORF">MNOR_LOCUS4536</name>
</gene>
<dbReference type="EMBL" id="CAXKWB010001665">
    <property type="protein sequence ID" value="CAL4065078.1"/>
    <property type="molecule type" value="Genomic_DNA"/>
</dbReference>
<name>A0AAV2PTJ7_MEGNR</name>